<sequence>MPHSAPPPSNFQHSTAPQEESRELLVLKKQMFQVHQLQTRFSKDQIAKIGNPTQSIQSINPTYYIQSKRPINELPIQCTKANRSPTSVNDTRNFHSGQKPTNSWSQPSKGRQTNPEFIC</sequence>
<feature type="region of interest" description="Disordered" evidence="1">
    <location>
        <begin position="81"/>
        <end position="119"/>
    </location>
</feature>
<dbReference type="AlphaFoldDB" id="A0AAD3S385"/>
<evidence type="ECO:0000256" key="1">
    <source>
        <dbReference type="SAM" id="MobiDB-lite"/>
    </source>
</evidence>
<name>A0AAD3S385_NEPGR</name>
<proteinExistence type="predicted"/>
<dbReference type="EMBL" id="BSYO01000004">
    <property type="protein sequence ID" value="GMH03551.1"/>
    <property type="molecule type" value="Genomic_DNA"/>
</dbReference>
<dbReference type="Proteomes" id="UP001279734">
    <property type="component" value="Unassembled WGS sequence"/>
</dbReference>
<evidence type="ECO:0000313" key="3">
    <source>
        <dbReference type="Proteomes" id="UP001279734"/>
    </source>
</evidence>
<evidence type="ECO:0000313" key="2">
    <source>
        <dbReference type="EMBL" id="GMH03551.1"/>
    </source>
</evidence>
<keyword evidence="3" id="KW-1185">Reference proteome</keyword>
<organism evidence="2 3">
    <name type="scientific">Nepenthes gracilis</name>
    <name type="common">Slender pitcher plant</name>
    <dbReference type="NCBI Taxonomy" id="150966"/>
    <lineage>
        <taxon>Eukaryota</taxon>
        <taxon>Viridiplantae</taxon>
        <taxon>Streptophyta</taxon>
        <taxon>Embryophyta</taxon>
        <taxon>Tracheophyta</taxon>
        <taxon>Spermatophyta</taxon>
        <taxon>Magnoliopsida</taxon>
        <taxon>eudicotyledons</taxon>
        <taxon>Gunneridae</taxon>
        <taxon>Pentapetalae</taxon>
        <taxon>Caryophyllales</taxon>
        <taxon>Nepenthaceae</taxon>
        <taxon>Nepenthes</taxon>
    </lineage>
</organism>
<protein>
    <submittedName>
        <fullName evidence="2">Uncharacterized protein</fullName>
    </submittedName>
</protein>
<gene>
    <name evidence="2" type="ORF">Nepgr_005390</name>
</gene>
<accession>A0AAD3S385</accession>
<comment type="caution">
    <text evidence="2">The sequence shown here is derived from an EMBL/GenBank/DDBJ whole genome shotgun (WGS) entry which is preliminary data.</text>
</comment>
<feature type="region of interest" description="Disordered" evidence="1">
    <location>
        <begin position="1"/>
        <end position="21"/>
    </location>
</feature>
<reference evidence="2" key="1">
    <citation type="submission" date="2023-05" db="EMBL/GenBank/DDBJ databases">
        <title>Nepenthes gracilis genome sequencing.</title>
        <authorList>
            <person name="Fukushima K."/>
        </authorList>
    </citation>
    <scope>NUCLEOTIDE SEQUENCE</scope>
    <source>
        <strain evidence="2">SING2019-196</strain>
    </source>
</reference>